<dbReference type="Pfam" id="PF00072">
    <property type="entry name" value="Response_reg"/>
    <property type="match status" value="1"/>
</dbReference>
<dbReference type="EMBL" id="SJSK01000003">
    <property type="protein sequence ID" value="TCC90203.1"/>
    <property type="molecule type" value="Genomic_DNA"/>
</dbReference>
<dbReference type="PANTHER" id="PTHR43547">
    <property type="entry name" value="TWO-COMPONENT HISTIDINE KINASE"/>
    <property type="match status" value="1"/>
</dbReference>
<dbReference type="FunFam" id="1.10.287.130:FF:000045">
    <property type="entry name" value="Two-component system sensor histidine kinase/response regulator"/>
    <property type="match status" value="1"/>
</dbReference>
<dbReference type="InterPro" id="IPR004358">
    <property type="entry name" value="Sig_transdc_His_kin-like_C"/>
</dbReference>
<dbReference type="InterPro" id="IPR003661">
    <property type="entry name" value="HisK_dim/P_dom"/>
</dbReference>
<feature type="chain" id="PRO_5020885242" description="histidine kinase" evidence="11">
    <location>
        <begin position="25"/>
        <end position="1459"/>
    </location>
</feature>
<organism evidence="15 16">
    <name type="scientific">Pedobacter frigiditerrae</name>
    <dbReference type="NCBI Taxonomy" id="2530452"/>
    <lineage>
        <taxon>Bacteria</taxon>
        <taxon>Pseudomonadati</taxon>
        <taxon>Bacteroidota</taxon>
        <taxon>Sphingobacteriia</taxon>
        <taxon>Sphingobacteriales</taxon>
        <taxon>Sphingobacteriaceae</taxon>
        <taxon>Pedobacter</taxon>
    </lineage>
</organism>
<dbReference type="InterPro" id="IPR001789">
    <property type="entry name" value="Sig_transdc_resp-reg_receiver"/>
</dbReference>
<dbReference type="PROSITE" id="PS50109">
    <property type="entry name" value="HIS_KIN"/>
    <property type="match status" value="1"/>
</dbReference>
<evidence type="ECO:0000256" key="11">
    <source>
        <dbReference type="SAM" id="SignalP"/>
    </source>
</evidence>
<dbReference type="PROSITE" id="PS01124">
    <property type="entry name" value="HTH_ARAC_FAMILY_2"/>
    <property type="match status" value="1"/>
</dbReference>
<evidence type="ECO:0000256" key="1">
    <source>
        <dbReference type="ARBA" id="ARBA00000085"/>
    </source>
</evidence>
<dbReference type="SUPFAM" id="SSF63829">
    <property type="entry name" value="Calcium-dependent phosphotriesterase"/>
    <property type="match status" value="2"/>
</dbReference>
<dbReference type="SUPFAM" id="SSF47384">
    <property type="entry name" value="Homodimeric domain of signal transducing histidine kinase"/>
    <property type="match status" value="1"/>
</dbReference>
<dbReference type="InterPro" id="IPR011047">
    <property type="entry name" value="Quinoprotein_ADH-like_sf"/>
</dbReference>
<reference evidence="15 16" key="1">
    <citation type="submission" date="2019-02" db="EMBL/GenBank/DDBJ databases">
        <title>Pedobacter sp. RP-1-13 sp. nov., isolated from Arctic soil.</title>
        <authorList>
            <person name="Dahal R.H."/>
        </authorList>
    </citation>
    <scope>NUCLEOTIDE SEQUENCE [LARGE SCALE GENOMIC DNA]</scope>
    <source>
        <strain evidence="15 16">RP-1-13</strain>
    </source>
</reference>
<keyword evidence="3 9" id="KW-0597">Phosphoprotein</keyword>
<evidence type="ECO:0000256" key="6">
    <source>
        <dbReference type="ARBA" id="ARBA00023015"/>
    </source>
</evidence>
<gene>
    <name evidence="15" type="ORF">EZ428_13055</name>
</gene>
<feature type="modified residue" description="4-aspartylphosphate" evidence="9">
    <location>
        <position position="1249"/>
    </location>
</feature>
<keyword evidence="8" id="KW-0804">Transcription</keyword>
<keyword evidence="10" id="KW-0472">Membrane</keyword>
<evidence type="ECO:0000259" key="13">
    <source>
        <dbReference type="PROSITE" id="PS50109"/>
    </source>
</evidence>
<dbReference type="PROSITE" id="PS00041">
    <property type="entry name" value="HTH_ARAC_FAMILY_1"/>
    <property type="match status" value="1"/>
</dbReference>
<dbReference type="Pfam" id="PF12833">
    <property type="entry name" value="HTH_18"/>
    <property type="match status" value="1"/>
</dbReference>
<dbReference type="EC" id="2.7.13.3" evidence="2"/>
<dbReference type="SUPFAM" id="SSF55874">
    <property type="entry name" value="ATPase domain of HSP90 chaperone/DNA topoisomerase II/histidine kinase"/>
    <property type="match status" value="1"/>
</dbReference>
<dbReference type="Pfam" id="PF02518">
    <property type="entry name" value="HATPase_c"/>
    <property type="match status" value="1"/>
</dbReference>
<evidence type="ECO:0000256" key="5">
    <source>
        <dbReference type="ARBA" id="ARBA00022777"/>
    </source>
</evidence>
<dbReference type="FunFam" id="3.30.565.10:FF:000006">
    <property type="entry name" value="Sensor histidine kinase WalK"/>
    <property type="match status" value="1"/>
</dbReference>
<dbReference type="Gene3D" id="2.60.40.10">
    <property type="entry name" value="Immunoglobulins"/>
    <property type="match status" value="1"/>
</dbReference>
<dbReference type="SMART" id="SM00387">
    <property type="entry name" value="HATPase_c"/>
    <property type="match status" value="1"/>
</dbReference>
<dbReference type="CDD" id="cd17574">
    <property type="entry name" value="REC_OmpR"/>
    <property type="match status" value="1"/>
</dbReference>
<keyword evidence="5 15" id="KW-0418">Kinase</keyword>
<dbReference type="Pfam" id="PF07495">
    <property type="entry name" value="Y_Y_Y"/>
    <property type="match status" value="1"/>
</dbReference>
<sequence length="1459" mass="165391">MKLKYFLKLKFTLILLMLMGEAFAQPPVKIEHYSTEDGLSHDIITCMYKDSQGYMWFGTWNGINRFDGHNFTSFTSSPGQVSQIKNVRIEQIFEDQANHLWVKSYDGEVYRFDKGTERFTSLSSILSLQKKMIFDRILMVADGKLWVSTINKGVLVVDDVSLAYSTCQIFANVIDPKTRLSSDKIKFIFRENKLSYWVGSSNGLLHIFSKGNTRFSSQVMNTGGKPGEEFSAVAANQGELYFGTANGDLVVLDKRSGSHHRVRVSNGRINGMLLAKKTGDVHVTTALGELISFDPRHGSMSSYNYGQQVGLFSIFEDRRGDLWIEPQQKGVIRFDIQNKTFSTFLQRNDTFNSTIPNNHYRVFEDKNGTVWSILRDGGFGYFDHKTNKFNYFYNEPGTAQRRISNITFGSFYDSAGIIWLHTDQRGLEKIIFHPNDFKQSLVVNPGLFKSQNEVRGLLSDNHNRLWVGAKSGLLYIYENGMPANITFENGSKDRIGMVYTVIQARNGVIWLGTKENGLFKAEPLNASHTNYRLTHYATEQNNPNSISSNQVYSIAEDNQGKIWVGTFDYGLNMIDPQKGDRIFKRFYDKSNGYPTLFHKIRHLAFDARGRLWIGSTDGLVIGTPVGTNNMKFSTYTKQSDDLHSLGNNDIQFILKDHLNRMWLATSGGGLNLAIEKTGSQSLKFNVYSTKNGLGNNYILSCIEDNQNRIWIATKSTLTRFDPTKGKFDNFNSYDGVPTDGFSEASCQLTRDGKLVFGTIKGILSFDPTQIKYHAIHANLAFTGLQVNNEDVTIGGEESLLQKNINYTKELKLRYNENTISVDYTVLDFRSVDRQSYMYRMKGLDTTWHDNKNQRRATYTNLPPGEYLLEVKSPDLDNYTTIPAKELKITILPPPWKTWWAYLIYFLLFCIAIAVTRRIVFTMLRLRQGIAIEQKMTALKMTFFTNVSHELRTPLTLIVNPIEELLQQEKLTEQGREYATIVSRNATRMVRFVNQLLDLRKAQSGQSKLNLSKIELKSFIQEVAENFQEAARANHITLEVISDESIEVLADADKMETVIYNLLSNSFKFSPAGKRIEVNMVKAANAIQIVVNDEGCGVNEDDLENIFLLYHESEHPDTQQLKGSGIGLALAKELVELHNGTISAVNREQQGLSITISLPLIASHVAKAEKEKVKISTTTSIGLQVQNNNEPAEEIKENEKQLILLVEDNEDMRSFLAINLSSTYRVKTAEDGLQGLAMAKKIQPDLILSDIMMPKMDGIEMLDQLKNDQETSHIPVILLSAKSALESQITGLKYGADYYISKPFDNELLFAAMENILDQRKRVFGQFVSKQKVMDLGPSQIVVTSKDELFLQKIITIVEEHMTDPKFNIDAVAETVNMARATFFKKFKSLTQQAPVEFIRDMRLKRAKQYLDAGMGNITEIAYTVGFSSAKYFSTCFRTLYGISPSDYLKSIHLDEKDNA</sequence>
<dbReference type="InterPro" id="IPR036097">
    <property type="entry name" value="HisK_dim/P_sf"/>
</dbReference>
<dbReference type="FunFam" id="2.60.40.10:FF:000791">
    <property type="entry name" value="Two-component system sensor histidine kinase/response regulator"/>
    <property type="match status" value="1"/>
</dbReference>
<dbReference type="Gene3D" id="2.130.10.10">
    <property type="entry name" value="YVTN repeat-like/Quinoprotein amine dehydrogenase"/>
    <property type="match status" value="3"/>
</dbReference>
<evidence type="ECO:0000256" key="9">
    <source>
        <dbReference type="PROSITE-ProRule" id="PRU00169"/>
    </source>
</evidence>
<dbReference type="SUPFAM" id="SSF50998">
    <property type="entry name" value="Quinoprotein alcohol dehydrogenase-like"/>
    <property type="match status" value="1"/>
</dbReference>
<evidence type="ECO:0000256" key="8">
    <source>
        <dbReference type="ARBA" id="ARBA00023163"/>
    </source>
</evidence>
<dbReference type="PANTHER" id="PTHR43547:SF2">
    <property type="entry name" value="HYBRID SIGNAL TRANSDUCTION HISTIDINE KINASE C"/>
    <property type="match status" value="1"/>
</dbReference>
<dbReference type="PRINTS" id="PR00344">
    <property type="entry name" value="BCTRLSENSOR"/>
</dbReference>
<dbReference type="RefSeq" id="WP_131553605.1">
    <property type="nucleotide sequence ID" value="NZ_SJSK01000003.1"/>
</dbReference>
<dbReference type="InterPro" id="IPR003594">
    <property type="entry name" value="HATPase_dom"/>
</dbReference>
<dbReference type="InterPro" id="IPR015943">
    <property type="entry name" value="WD40/YVTN_repeat-like_dom_sf"/>
</dbReference>
<keyword evidence="6" id="KW-0805">Transcription regulation</keyword>
<dbReference type="InterPro" id="IPR018062">
    <property type="entry name" value="HTH_AraC-typ_CS"/>
</dbReference>
<dbReference type="InterPro" id="IPR036890">
    <property type="entry name" value="HATPase_C_sf"/>
</dbReference>
<evidence type="ECO:0000259" key="12">
    <source>
        <dbReference type="PROSITE" id="PS01124"/>
    </source>
</evidence>
<dbReference type="Gene3D" id="1.10.287.130">
    <property type="match status" value="1"/>
</dbReference>
<feature type="domain" description="Histidine kinase" evidence="13">
    <location>
        <begin position="945"/>
        <end position="1161"/>
    </location>
</feature>
<dbReference type="Gene3D" id="3.40.50.2300">
    <property type="match status" value="1"/>
</dbReference>
<comment type="caution">
    <text evidence="15">The sequence shown here is derived from an EMBL/GenBank/DDBJ whole genome shotgun (WGS) entry which is preliminary data.</text>
</comment>
<dbReference type="SUPFAM" id="SSF46689">
    <property type="entry name" value="Homeodomain-like"/>
    <property type="match status" value="1"/>
</dbReference>
<keyword evidence="7" id="KW-0238">DNA-binding</keyword>
<evidence type="ECO:0000256" key="4">
    <source>
        <dbReference type="ARBA" id="ARBA00022679"/>
    </source>
</evidence>
<accession>A0A4R0MTU0</accession>
<dbReference type="PROSITE" id="PS50110">
    <property type="entry name" value="RESPONSE_REGULATORY"/>
    <property type="match status" value="1"/>
</dbReference>
<evidence type="ECO:0000256" key="3">
    <source>
        <dbReference type="ARBA" id="ARBA00022553"/>
    </source>
</evidence>
<dbReference type="InterPro" id="IPR005467">
    <property type="entry name" value="His_kinase_dom"/>
</dbReference>
<dbReference type="Proteomes" id="UP000292884">
    <property type="component" value="Unassembled WGS sequence"/>
</dbReference>
<keyword evidence="10" id="KW-1133">Transmembrane helix</keyword>
<feature type="signal peptide" evidence="11">
    <location>
        <begin position="1"/>
        <end position="24"/>
    </location>
</feature>
<keyword evidence="11" id="KW-0732">Signal</keyword>
<dbReference type="InterPro" id="IPR011006">
    <property type="entry name" value="CheY-like_superfamily"/>
</dbReference>
<dbReference type="Gene3D" id="1.10.10.60">
    <property type="entry name" value="Homeodomain-like"/>
    <property type="match status" value="2"/>
</dbReference>
<dbReference type="InterPro" id="IPR009057">
    <property type="entry name" value="Homeodomain-like_sf"/>
</dbReference>
<dbReference type="InterPro" id="IPR011110">
    <property type="entry name" value="Reg_prop"/>
</dbReference>
<dbReference type="InterPro" id="IPR018060">
    <property type="entry name" value="HTH_AraC"/>
</dbReference>
<evidence type="ECO:0000313" key="15">
    <source>
        <dbReference type="EMBL" id="TCC90203.1"/>
    </source>
</evidence>
<dbReference type="Pfam" id="PF07494">
    <property type="entry name" value="Reg_prop"/>
    <property type="match status" value="3"/>
</dbReference>
<keyword evidence="10" id="KW-0812">Transmembrane</keyword>
<evidence type="ECO:0000256" key="7">
    <source>
        <dbReference type="ARBA" id="ARBA00023125"/>
    </source>
</evidence>
<comment type="catalytic activity">
    <reaction evidence="1">
        <text>ATP + protein L-histidine = ADP + protein N-phospho-L-histidine.</text>
        <dbReference type="EC" id="2.7.13.3"/>
    </reaction>
</comment>
<protein>
    <recommendedName>
        <fullName evidence="2">histidine kinase</fullName>
        <ecNumber evidence="2">2.7.13.3</ecNumber>
    </recommendedName>
</protein>
<feature type="domain" description="Response regulatory" evidence="14">
    <location>
        <begin position="1201"/>
        <end position="1316"/>
    </location>
</feature>
<name>A0A4R0MTU0_9SPHI</name>
<keyword evidence="4" id="KW-0808">Transferase</keyword>
<dbReference type="SMART" id="SM00342">
    <property type="entry name" value="HTH_ARAC"/>
    <property type="match status" value="1"/>
</dbReference>
<dbReference type="GO" id="GO:0003700">
    <property type="term" value="F:DNA-binding transcription factor activity"/>
    <property type="evidence" value="ECO:0007669"/>
    <property type="project" value="InterPro"/>
</dbReference>
<keyword evidence="16" id="KW-1185">Reference proteome</keyword>
<dbReference type="InterPro" id="IPR013783">
    <property type="entry name" value="Ig-like_fold"/>
</dbReference>
<feature type="domain" description="HTH araC/xylS-type" evidence="12">
    <location>
        <begin position="1351"/>
        <end position="1450"/>
    </location>
</feature>
<dbReference type="CDD" id="cd00082">
    <property type="entry name" value="HisKA"/>
    <property type="match status" value="1"/>
</dbReference>
<dbReference type="GO" id="GO:0000155">
    <property type="term" value="F:phosphorelay sensor kinase activity"/>
    <property type="evidence" value="ECO:0007669"/>
    <property type="project" value="InterPro"/>
</dbReference>
<evidence type="ECO:0000256" key="2">
    <source>
        <dbReference type="ARBA" id="ARBA00012438"/>
    </source>
</evidence>
<evidence type="ECO:0000259" key="14">
    <source>
        <dbReference type="PROSITE" id="PS50110"/>
    </source>
</evidence>
<dbReference type="InterPro" id="IPR011123">
    <property type="entry name" value="Y_Y_Y"/>
</dbReference>
<dbReference type="SMART" id="SM00388">
    <property type="entry name" value="HisKA"/>
    <property type="match status" value="1"/>
</dbReference>
<evidence type="ECO:0000313" key="16">
    <source>
        <dbReference type="Proteomes" id="UP000292884"/>
    </source>
</evidence>
<dbReference type="GO" id="GO:0043565">
    <property type="term" value="F:sequence-specific DNA binding"/>
    <property type="evidence" value="ECO:0007669"/>
    <property type="project" value="InterPro"/>
</dbReference>
<feature type="transmembrane region" description="Helical" evidence="10">
    <location>
        <begin position="898"/>
        <end position="919"/>
    </location>
</feature>
<proteinExistence type="predicted"/>
<dbReference type="SMART" id="SM00448">
    <property type="entry name" value="REC"/>
    <property type="match status" value="1"/>
</dbReference>
<dbReference type="SUPFAM" id="SSF52172">
    <property type="entry name" value="CheY-like"/>
    <property type="match status" value="1"/>
</dbReference>
<evidence type="ECO:0000256" key="10">
    <source>
        <dbReference type="SAM" id="Phobius"/>
    </source>
</evidence>
<dbReference type="Gene3D" id="3.30.565.10">
    <property type="entry name" value="Histidine kinase-like ATPase, C-terminal domain"/>
    <property type="match status" value="1"/>
</dbReference>
<dbReference type="OrthoDB" id="1489484at2"/>
<dbReference type="Pfam" id="PF00512">
    <property type="entry name" value="HisKA"/>
    <property type="match status" value="1"/>
</dbReference>